<feature type="disulfide bond" evidence="9">
    <location>
        <begin position="631"/>
        <end position="646"/>
    </location>
</feature>
<feature type="region of interest" description="Disordered" evidence="10">
    <location>
        <begin position="69"/>
        <end position="100"/>
    </location>
</feature>
<keyword evidence="4 11" id="KW-1133">Transmembrane helix</keyword>
<feature type="region of interest" description="Disordered" evidence="10">
    <location>
        <begin position="528"/>
        <end position="547"/>
    </location>
</feature>
<dbReference type="Proteomes" id="UP000053105">
    <property type="component" value="Unassembled WGS sequence"/>
</dbReference>
<accession>A0A0M9A8B8</accession>
<dbReference type="PANTHER" id="PTHR22722">
    <property type="entry name" value="LOW-DENSITY LIPOPROTEIN RECEPTOR-RELATED PROTEIN 2-RELATED"/>
    <property type="match status" value="1"/>
</dbReference>
<dbReference type="Gene3D" id="4.10.400.10">
    <property type="entry name" value="Low-density Lipoprotein Receptor"/>
    <property type="match status" value="4"/>
</dbReference>
<evidence type="ECO:0000256" key="3">
    <source>
        <dbReference type="ARBA" id="ARBA00022737"/>
    </source>
</evidence>
<dbReference type="InterPro" id="IPR023415">
    <property type="entry name" value="LDLR_class-A_CS"/>
</dbReference>
<comment type="subcellular location">
    <subcellularLocation>
        <location evidence="1">Membrane</location>
        <topology evidence="1">Single-pass membrane protein</topology>
    </subcellularLocation>
</comment>
<evidence type="ECO:0000256" key="7">
    <source>
        <dbReference type="ARBA" id="ARBA00023170"/>
    </source>
</evidence>
<evidence type="ECO:0000256" key="10">
    <source>
        <dbReference type="SAM" id="MobiDB-lite"/>
    </source>
</evidence>
<gene>
    <name evidence="12" type="ORF">WN51_09107</name>
</gene>
<dbReference type="AlphaFoldDB" id="A0A0M9A8B8"/>
<keyword evidence="8" id="KW-0325">Glycoprotein</keyword>
<evidence type="ECO:0000256" key="6">
    <source>
        <dbReference type="ARBA" id="ARBA00023157"/>
    </source>
</evidence>
<dbReference type="PROSITE" id="PS50068">
    <property type="entry name" value="LDLRA_2"/>
    <property type="match status" value="4"/>
</dbReference>
<organism evidence="12 13">
    <name type="scientific">Melipona quadrifasciata</name>
    <dbReference type="NCBI Taxonomy" id="166423"/>
    <lineage>
        <taxon>Eukaryota</taxon>
        <taxon>Metazoa</taxon>
        <taxon>Ecdysozoa</taxon>
        <taxon>Arthropoda</taxon>
        <taxon>Hexapoda</taxon>
        <taxon>Insecta</taxon>
        <taxon>Pterygota</taxon>
        <taxon>Neoptera</taxon>
        <taxon>Endopterygota</taxon>
        <taxon>Hymenoptera</taxon>
        <taxon>Apocrita</taxon>
        <taxon>Aculeata</taxon>
        <taxon>Apoidea</taxon>
        <taxon>Anthophila</taxon>
        <taxon>Apidae</taxon>
        <taxon>Melipona</taxon>
    </lineage>
</organism>
<feature type="region of interest" description="Disordered" evidence="10">
    <location>
        <begin position="113"/>
        <end position="138"/>
    </location>
</feature>
<dbReference type="OrthoDB" id="9988974at2759"/>
<feature type="disulfide bond" evidence="9">
    <location>
        <begin position="735"/>
        <end position="753"/>
    </location>
</feature>
<keyword evidence="6 9" id="KW-1015">Disulfide bond</keyword>
<reference evidence="12 13" key="1">
    <citation type="submission" date="2015-07" db="EMBL/GenBank/DDBJ databases">
        <title>The genome of Melipona quadrifasciata.</title>
        <authorList>
            <person name="Pan H."/>
            <person name="Kapheim K."/>
        </authorList>
    </citation>
    <scope>NUCLEOTIDE SEQUENCE [LARGE SCALE GENOMIC DNA]</scope>
    <source>
        <strain evidence="12">0111107301</strain>
        <tissue evidence="12">Whole body</tissue>
    </source>
</reference>
<evidence type="ECO:0000256" key="2">
    <source>
        <dbReference type="ARBA" id="ARBA00022692"/>
    </source>
</evidence>
<feature type="compositionally biased region" description="Basic and acidic residues" evidence="10">
    <location>
        <begin position="71"/>
        <end position="92"/>
    </location>
</feature>
<evidence type="ECO:0000256" key="4">
    <source>
        <dbReference type="ARBA" id="ARBA00022989"/>
    </source>
</evidence>
<dbReference type="EMBL" id="KQ435713">
    <property type="protein sequence ID" value="KOX79305.1"/>
    <property type="molecule type" value="Genomic_DNA"/>
</dbReference>
<keyword evidence="12" id="KW-0449">Lipoprotein</keyword>
<evidence type="ECO:0000313" key="12">
    <source>
        <dbReference type="EMBL" id="KOX79305.1"/>
    </source>
</evidence>
<feature type="disulfide bond" evidence="9">
    <location>
        <begin position="619"/>
        <end position="637"/>
    </location>
</feature>
<feature type="transmembrane region" description="Helical" evidence="11">
    <location>
        <begin position="426"/>
        <end position="448"/>
    </location>
</feature>
<dbReference type="GO" id="GO:0005886">
    <property type="term" value="C:plasma membrane"/>
    <property type="evidence" value="ECO:0007669"/>
    <property type="project" value="TreeGrafter"/>
</dbReference>
<dbReference type="SUPFAM" id="SSF57424">
    <property type="entry name" value="LDL receptor-like module"/>
    <property type="match status" value="4"/>
</dbReference>
<feature type="disulfide bond" evidence="9">
    <location>
        <begin position="696"/>
        <end position="714"/>
    </location>
</feature>
<feature type="region of interest" description="Disordered" evidence="10">
    <location>
        <begin position="463"/>
        <end position="507"/>
    </location>
</feature>
<protein>
    <submittedName>
        <fullName evidence="12">Low-density lipoprotein receptor-related protein 2</fullName>
    </submittedName>
</protein>
<keyword evidence="5 11" id="KW-0472">Membrane</keyword>
<proteinExistence type="predicted"/>
<dbReference type="SMART" id="SM00192">
    <property type="entry name" value="LDLa"/>
    <property type="match status" value="4"/>
</dbReference>
<feature type="disulfide bond" evidence="9">
    <location>
        <begin position="612"/>
        <end position="624"/>
    </location>
</feature>
<keyword evidence="3" id="KW-0677">Repeat</keyword>
<feature type="compositionally biased region" description="Polar residues" evidence="10">
    <location>
        <begin position="538"/>
        <end position="547"/>
    </location>
</feature>
<dbReference type="InterPro" id="IPR002172">
    <property type="entry name" value="LDrepeatLR_classA_rpt"/>
</dbReference>
<dbReference type="InterPro" id="IPR036055">
    <property type="entry name" value="LDL_receptor-like_sf"/>
</dbReference>
<feature type="disulfide bond" evidence="9">
    <location>
        <begin position="728"/>
        <end position="740"/>
    </location>
</feature>
<evidence type="ECO:0000256" key="11">
    <source>
        <dbReference type="SAM" id="Phobius"/>
    </source>
</evidence>
<keyword evidence="7 12" id="KW-0675">Receptor</keyword>
<dbReference type="CDD" id="cd00112">
    <property type="entry name" value="LDLa"/>
    <property type="match status" value="4"/>
</dbReference>
<dbReference type="STRING" id="166423.A0A0M9A8B8"/>
<evidence type="ECO:0000256" key="9">
    <source>
        <dbReference type="PROSITE-ProRule" id="PRU00124"/>
    </source>
</evidence>
<dbReference type="Pfam" id="PF00057">
    <property type="entry name" value="Ldl_recept_a"/>
    <property type="match status" value="3"/>
</dbReference>
<evidence type="ECO:0000256" key="8">
    <source>
        <dbReference type="ARBA" id="ARBA00023180"/>
    </source>
</evidence>
<evidence type="ECO:0000256" key="1">
    <source>
        <dbReference type="ARBA" id="ARBA00004167"/>
    </source>
</evidence>
<keyword evidence="2 11" id="KW-0812">Transmembrane</keyword>
<sequence length="767" mass="85628">MGGEYAPNTGTRCRNGKRAWDQHVTFRGRERFDSFLDPLEIAVEEYEYTAVTDRKESSCFPELQMENQGFEGERQQPEGEETFLRKPPHESRPFSFDSSDGHVYEDILPGAEDLTNCPGAPIGQGAPREGPSSQFNTDREETTVAATTFTFRRNLTLPFRRGTDLDHSTGRSSSVRLAIRSRIEEEGRLEEDAELAARENGLPVAYQAECNKPNKRRRKKDCKHCRSKANAAAFNNDQQRQIDRDGENDTVLRRNRDNERQRLQIVSSGSNDARAILESEVPRSDSPSVFSISEKIAGFPAKLSGSERIGRANLLVHSAEINENDVLIGSEKTRPSMRVNSIYSQDRWYTKEPPIFFTDVKEHGSFQRAYSLPMRTQTPSSQNRINLRRSVRGEPPPHPAKLRKHRHGWTLHLAHPLEASGCSRSLVLVLIALLILLGIGAVALYIAFEPEKLQIIQQYLRSPTNGSSSDVDASTIGTFLRGSSNEEERNDTSSVSPTIPTRQQPSVGNTLAPIGILLNSDSSLPASRALPASETETEAATSPSSLNSTRYCDDCLAEEVCVALVDEEVPICRIALDSKDPTGCAGFCLINKQRCHRLDVDAFRCVEVEHYCLDDEWTCLNTLCIPLEKHCDGHMNCYDHSDEYNCDCDLQTHFQCGNETSCLLLEKKCDGKIDCWDAADEINCTLACPSENEFTCSNGQCILRARFCDSLPDCLDGSDEPHGCQGRCNKHEFTCQNNRCITKGMKCNGVDDCGDGTDERHCKNRSS</sequence>
<feature type="disulfide bond" evidence="9">
    <location>
        <begin position="669"/>
        <end position="684"/>
    </location>
</feature>
<evidence type="ECO:0000256" key="5">
    <source>
        <dbReference type="ARBA" id="ARBA00023136"/>
    </source>
</evidence>
<dbReference type="GO" id="GO:0043235">
    <property type="term" value="C:receptor complex"/>
    <property type="evidence" value="ECO:0007669"/>
    <property type="project" value="TreeGrafter"/>
</dbReference>
<name>A0A0M9A8B8_9HYME</name>
<keyword evidence="13" id="KW-1185">Reference proteome</keyword>
<dbReference type="InterPro" id="IPR051221">
    <property type="entry name" value="LDLR-related"/>
</dbReference>
<dbReference type="PROSITE" id="PS01209">
    <property type="entry name" value="LDLRA_1"/>
    <property type="match status" value="1"/>
</dbReference>
<evidence type="ECO:0000313" key="13">
    <source>
        <dbReference type="Proteomes" id="UP000053105"/>
    </source>
</evidence>
<feature type="compositionally biased region" description="Polar residues" evidence="10">
    <location>
        <begin position="463"/>
        <end position="483"/>
    </location>
</feature>
<feature type="compositionally biased region" description="Polar residues" evidence="10">
    <location>
        <begin position="492"/>
        <end position="507"/>
    </location>
</feature>
<dbReference type="PRINTS" id="PR00261">
    <property type="entry name" value="LDLRECEPTOR"/>
</dbReference>
<comment type="caution">
    <text evidence="9">Lacks conserved residue(s) required for the propagation of feature annotation.</text>
</comment>
<feature type="disulfide bond" evidence="9">
    <location>
        <begin position="747"/>
        <end position="762"/>
    </location>
</feature>